<keyword evidence="1" id="KW-0732">Signal</keyword>
<reference evidence="2" key="2">
    <citation type="submission" date="2018-04" db="EMBL/GenBank/DDBJ databases">
        <title>OnivRS2 (Oryza nivara Reference Sequence Version 2).</title>
        <authorList>
            <person name="Zhang J."/>
            <person name="Kudrna D."/>
            <person name="Lee S."/>
            <person name="Talag J."/>
            <person name="Rajasekar S."/>
            <person name="Welchert J."/>
            <person name="Hsing Y.-I."/>
            <person name="Wing R.A."/>
        </authorList>
    </citation>
    <scope>NUCLEOTIDE SEQUENCE [LARGE SCALE GENOMIC DNA]</scope>
    <source>
        <strain evidence="2">SL10</strain>
    </source>
</reference>
<organism evidence="2">
    <name type="scientific">Oryza nivara</name>
    <name type="common">Indian wild rice</name>
    <name type="synonym">Oryza sativa f. spontanea</name>
    <dbReference type="NCBI Taxonomy" id="4536"/>
    <lineage>
        <taxon>Eukaryota</taxon>
        <taxon>Viridiplantae</taxon>
        <taxon>Streptophyta</taxon>
        <taxon>Embryophyta</taxon>
        <taxon>Tracheophyta</taxon>
        <taxon>Spermatophyta</taxon>
        <taxon>Magnoliopsida</taxon>
        <taxon>Liliopsida</taxon>
        <taxon>Poales</taxon>
        <taxon>Poaceae</taxon>
        <taxon>BOP clade</taxon>
        <taxon>Oryzoideae</taxon>
        <taxon>Oryzeae</taxon>
        <taxon>Oryzinae</taxon>
        <taxon>Oryza</taxon>
    </lineage>
</organism>
<accession>A0A0E0IGZ5</accession>
<reference evidence="2" key="1">
    <citation type="submission" date="2015-04" db="UniProtKB">
        <authorList>
            <consortium name="EnsemblPlants"/>
        </authorList>
    </citation>
    <scope>IDENTIFICATION</scope>
    <source>
        <strain evidence="2">SL10</strain>
    </source>
</reference>
<keyword evidence="3" id="KW-1185">Reference proteome</keyword>
<evidence type="ECO:0000313" key="2">
    <source>
        <dbReference type="EnsemblPlants" id="ONIVA09G02770.1"/>
    </source>
</evidence>
<feature type="signal peptide" evidence="1">
    <location>
        <begin position="1"/>
        <end position="19"/>
    </location>
</feature>
<proteinExistence type="predicted"/>
<evidence type="ECO:0008006" key="4">
    <source>
        <dbReference type="Google" id="ProtNLM"/>
    </source>
</evidence>
<dbReference type="AlphaFoldDB" id="A0A0E0IGZ5"/>
<evidence type="ECO:0000256" key="1">
    <source>
        <dbReference type="SAM" id="SignalP"/>
    </source>
</evidence>
<protein>
    <recommendedName>
        <fullName evidence="4">Secreted protein</fullName>
    </recommendedName>
</protein>
<feature type="chain" id="PRO_5002362909" description="Secreted protein" evidence="1">
    <location>
        <begin position="20"/>
        <end position="100"/>
    </location>
</feature>
<dbReference type="OMA" id="CIQHETA"/>
<evidence type="ECO:0000313" key="3">
    <source>
        <dbReference type="Proteomes" id="UP000006591"/>
    </source>
</evidence>
<dbReference type="EnsemblPlants" id="ONIVA09G02770.1">
    <property type="protein sequence ID" value="ONIVA09G02770.1"/>
    <property type="gene ID" value="ONIVA09G02770"/>
</dbReference>
<dbReference type="Gramene" id="ONIVA09G02770.1">
    <property type="protein sequence ID" value="ONIVA09G02770.1"/>
    <property type="gene ID" value="ONIVA09G02770"/>
</dbReference>
<dbReference type="Proteomes" id="UP000006591">
    <property type="component" value="Chromosome 9"/>
</dbReference>
<dbReference type="HOGENOM" id="CLU_165039_0_0_1"/>
<sequence length="100" mass="11484">MCMFFFCVLTYMLLSTTEGTYSCTDAFYYSFFLSEMTFCCIQHETAGLPLDNRYSVGASMVLILQIIIYHECNAIYAYISCDVTIKPNFDVSTWSQDHAI</sequence>
<name>A0A0E0IGZ5_ORYNI</name>